<dbReference type="GO" id="GO:0000105">
    <property type="term" value="P:L-histidine biosynthetic process"/>
    <property type="evidence" value="ECO:0007669"/>
    <property type="project" value="UniProtKB-UniRule"/>
</dbReference>
<feature type="binding site" evidence="15">
    <location>
        <begin position="273"/>
        <end position="274"/>
    </location>
    <ligand>
        <name>L-histidine</name>
        <dbReference type="ChEBI" id="CHEBI:57595"/>
    </ligand>
</feature>
<protein>
    <recommendedName>
        <fullName evidence="6 14">ATP phosphoribosyltransferase regulatory subunit</fullName>
    </recommendedName>
</protein>
<comment type="subunit">
    <text evidence="5">Homodimer.</text>
</comment>
<keyword evidence="14" id="KW-0028">Amino-acid biosynthesis</keyword>
<keyword evidence="8" id="KW-0436">Ligase</keyword>
<dbReference type="InterPro" id="IPR004516">
    <property type="entry name" value="HisRS/HisZ"/>
</dbReference>
<feature type="binding site" evidence="15">
    <location>
        <position position="128"/>
    </location>
    <ligand>
        <name>L-histidine</name>
        <dbReference type="ChEBI" id="CHEBI:57595"/>
    </ligand>
</feature>
<dbReference type="InterPro" id="IPR004154">
    <property type="entry name" value="Anticodon-bd"/>
</dbReference>
<keyword evidence="18" id="KW-1185">Reference proteome</keyword>
<dbReference type="Gene3D" id="3.40.50.800">
    <property type="entry name" value="Anticodon-binding domain"/>
    <property type="match status" value="1"/>
</dbReference>
<feature type="binding site" evidence="15">
    <location>
        <position position="124"/>
    </location>
    <ligand>
        <name>L-histidine</name>
        <dbReference type="ChEBI" id="CHEBI:57595"/>
    </ligand>
</feature>
<evidence type="ECO:0000256" key="14">
    <source>
        <dbReference type="HAMAP-Rule" id="MF_00125"/>
    </source>
</evidence>
<keyword evidence="9" id="KW-0547">Nucleotide-binding</keyword>
<dbReference type="Pfam" id="PF03129">
    <property type="entry name" value="HGTP_anticodon"/>
    <property type="match status" value="1"/>
</dbReference>
<evidence type="ECO:0000256" key="5">
    <source>
        <dbReference type="ARBA" id="ARBA00011738"/>
    </source>
</evidence>
<dbReference type="AlphaFoldDB" id="W4LDV0"/>
<dbReference type="GO" id="GO:0000166">
    <property type="term" value="F:nucleotide binding"/>
    <property type="evidence" value="ECO:0007669"/>
    <property type="project" value="UniProtKB-KW"/>
</dbReference>
<evidence type="ECO:0000256" key="2">
    <source>
        <dbReference type="ARBA" id="ARBA00004667"/>
    </source>
</evidence>
<evidence type="ECO:0000256" key="4">
    <source>
        <dbReference type="ARBA" id="ARBA00011496"/>
    </source>
</evidence>
<dbReference type="CDD" id="cd00773">
    <property type="entry name" value="HisRS-like_core"/>
    <property type="match status" value="1"/>
</dbReference>
<dbReference type="SUPFAM" id="SSF55681">
    <property type="entry name" value="Class II aaRS and biotin synthetases"/>
    <property type="match status" value="1"/>
</dbReference>
<dbReference type="InterPro" id="IPR006195">
    <property type="entry name" value="aa-tRNA-synth_II"/>
</dbReference>
<dbReference type="HAMAP" id="MF_00125">
    <property type="entry name" value="HisZ"/>
    <property type="match status" value="1"/>
</dbReference>
<dbReference type="InterPro" id="IPR045864">
    <property type="entry name" value="aa-tRNA-synth_II/BPL/LPL"/>
</dbReference>
<evidence type="ECO:0000256" key="12">
    <source>
        <dbReference type="ARBA" id="ARBA00025246"/>
    </source>
</evidence>
<comment type="subunit">
    <text evidence="4 14">Heteromultimer composed of HisG and HisZ subunits.</text>
</comment>
<feature type="domain" description="Aminoacyl-transfer RNA synthetases class-II family profile" evidence="16">
    <location>
        <begin position="1"/>
        <end position="413"/>
    </location>
</feature>
<name>W4LDV0_ENTF1</name>
<sequence length="443" mass="49689">MRSSEIPRGTRTLPPLMAAKRRKLQDALLDVFLRWGFQEVVTPTFEYLDALTLGLGEAFNERLFKLEERHTGRMISLRPDITTQIAKLAATRLKDEPRPLRFCYVANVFRYSASQTRNMQELYQAGVELIGLESPEADAEMIAIAVESMQSVGLNDFRIAVSQPALVRQVLQAANLPVEALERLQAALAIKDTSTLEAVVTQCDLTDQHRETLLELPNLCGRAEVFDQAAKLIDNPGAQQALENLAQVYDMLKTYGLEDHVLIDLGELRGFEYYTGIMFEGFAPHFGYQVCSGGRYDLLKHYGPPDPATGFAIDIGALLEALEQSNPISARTGADCLLIDFRQDKRDALRISRELRQRGHRVARDIIQRDQHGSLEYARLSGIPYALLIGAQTLTLDEALLHDVYRGTEVRMPIQEVVPRVDAVLKQANLPLHTDHEAESEHQ</sequence>
<dbReference type="GO" id="GO:0004821">
    <property type="term" value="F:histidine-tRNA ligase activity"/>
    <property type="evidence" value="ECO:0007669"/>
    <property type="project" value="UniProtKB-EC"/>
</dbReference>
<dbReference type="PANTHER" id="PTHR43707">
    <property type="entry name" value="HISTIDYL-TRNA SYNTHETASE"/>
    <property type="match status" value="1"/>
</dbReference>
<dbReference type="Pfam" id="PF13393">
    <property type="entry name" value="tRNA-synt_His"/>
    <property type="match status" value="1"/>
</dbReference>
<dbReference type="EMBL" id="AZHW01000830">
    <property type="protein sequence ID" value="ETW96119.1"/>
    <property type="molecule type" value="Genomic_DNA"/>
</dbReference>
<keyword evidence="11" id="KW-0030">Aminoacyl-tRNA synthetase</keyword>
<evidence type="ECO:0000256" key="10">
    <source>
        <dbReference type="ARBA" id="ARBA00022917"/>
    </source>
</evidence>
<evidence type="ECO:0000256" key="7">
    <source>
        <dbReference type="ARBA" id="ARBA00022490"/>
    </source>
</evidence>
<gene>
    <name evidence="14" type="primary">hisZ</name>
    <name evidence="17" type="ORF">ETSY1_27875</name>
</gene>
<keyword evidence="14" id="KW-0368">Histidine biosynthesis</keyword>
<comment type="subcellular location">
    <subcellularLocation>
        <location evidence="1 14">Cytoplasm</location>
    </subcellularLocation>
</comment>
<evidence type="ECO:0000256" key="1">
    <source>
        <dbReference type="ARBA" id="ARBA00004496"/>
    </source>
</evidence>
<dbReference type="PROSITE" id="PS50862">
    <property type="entry name" value="AA_TRNA_LIGASE_II"/>
    <property type="match status" value="1"/>
</dbReference>
<evidence type="ECO:0000256" key="15">
    <source>
        <dbReference type="PIRSR" id="PIRSR001549-1"/>
    </source>
</evidence>
<feature type="binding site" evidence="15">
    <location>
        <begin position="80"/>
        <end position="82"/>
    </location>
    <ligand>
        <name>L-histidine</name>
        <dbReference type="ChEBI" id="CHEBI:57595"/>
    </ligand>
</feature>
<evidence type="ECO:0000259" key="16">
    <source>
        <dbReference type="PROSITE" id="PS50862"/>
    </source>
</evidence>
<comment type="pathway">
    <text evidence="2 14">Amino-acid biosynthesis; L-histidine biosynthesis; L-histidine from 5-phospho-alpha-D-ribose 1-diphosphate: step 1/9.</text>
</comment>
<comment type="miscellaneous">
    <text evidence="14">This function is generally fulfilled by the C-terminal part of HisG, which is missing in some bacteria such as this one.</text>
</comment>
<comment type="similarity">
    <text evidence="3 14">Belongs to the class-II aminoacyl-tRNA synthetase family. HisZ subfamily.</text>
</comment>
<dbReference type="UniPathway" id="UPA00031">
    <property type="reaction ID" value="UER00006"/>
</dbReference>
<evidence type="ECO:0000256" key="6">
    <source>
        <dbReference type="ARBA" id="ARBA00020397"/>
    </source>
</evidence>
<dbReference type="Gene3D" id="3.30.930.10">
    <property type="entry name" value="Bira Bifunctional Protein, Domain 2"/>
    <property type="match status" value="1"/>
</dbReference>
<dbReference type="HOGENOM" id="CLU_025113_0_3_7"/>
<feature type="binding site" evidence="15">
    <location>
        <position position="110"/>
    </location>
    <ligand>
        <name>L-histidine</name>
        <dbReference type="ChEBI" id="CHEBI:57595"/>
    </ligand>
</feature>
<accession>W4LDV0</accession>
<dbReference type="InterPro" id="IPR036621">
    <property type="entry name" value="Anticodon-bd_dom_sf"/>
</dbReference>
<dbReference type="NCBIfam" id="TIGR00443">
    <property type="entry name" value="hisZ_biosyn_reg"/>
    <property type="match status" value="1"/>
</dbReference>
<keyword evidence="7 14" id="KW-0963">Cytoplasm</keyword>
<organism evidence="17 18">
    <name type="scientific">Entotheonella factor</name>
    <dbReference type="NCBI Taxonomy" id="1429438"/>
    <lineage>
        <taxon>Bacteria</taxon>
        <taxon>Pseudomonadati</taxon>
        <taxon>Nitrospinota/Tectimicrobiota group</taxon>
        <taxon>Candidatus Tectimicrobiota</taxon>
        <taxon>Candidatus Entotheonellia</taxon>
        <taxon>Candidatus Entotheonellales</taxon>
        <taxon>Candidatus Entotheonellaceae</taxon>
        <taxon>Candidatus Entotheonella</taxon>
    </lineage>
</organism>
<dbReference type="InterPro" id="IPR041715">
    <property type="entry name" value="HisRS-like_core"/>
</dbReference>
<evidence type="ECO:0000256" key="13">
    <source>
        <dbReference type="ARBA" id="ARBA00047639"/>
    </source>
</evidence>
<dbReference type="PANTHER" id="PTHR43707:SF1">
    <property type="entry name" value="HISTIDINE--TRNA LIGASE, MITOCHONDRIAL-RELATED"/>
    <property type="match status" value="1"/>
</dbReference>
<comment type="catalytic activity">
    <reaction evidence="13">
        <text>tRNA(His) + L-histidine + ATP = L-histidyl-tRNA(His) + AMP + diphosphate + H(+)</text>
        <dbReference type="Rhea" id="RHEA:17313"/>
        <dbReference type="Rhea" id="RHEA-COMP:9665"/>
        <dbReference type="Rhea" id="RHEA-COMP:9689"/>
        <dbReference type="ChEBI" id="CHEBI:15378"/>
        <dbReference type="ChEBI" id="CHEBI:30616"/>
        <dbReference type="ChEBI" id="CHEBI:33019"/>
        <dbReference type="ChEBI" id="CHEBI:57595"/>
        <dbReference type="ChEBI" id="CHEBI:78442"/>
        <dbReference type="ChEBI" id="CHEBI:78527"/>
        <dbReference type="ChEBI" id="CHEBI:456215"/>
        <dbReference type="EC" id="6.1.1.21"/>
    </reaction>
</comment>
<dbReference type="Proteomes" id="UP000019141">
    <property type="component" value="Unassembled WGS sequence"/>
</dbReference>
<dbReference type="PIRSF" id="PIRSF001549">
    <property type="entry name" value="His-tRNA_synth"/>
    <property type="match status" value="1"/>
</dbReference>
<proteinExistence type="inferred from homology"/>
<dbReference type="GO" id="GO:0006427">
    <property type="term" value="P:histidyl-tRNA aminoacylation"/>
    <property type="evidence" value="ECO:0007669"/>
    <property type="project" value="TreeGrafter"/>
</dbReference>
<evidence type="ECO:0000256" key="9">
    <source>
        <dbReference type="ARBA" id="ARBA00022741"/>
    </source>
</evidence>
<dbReference type="GO" id="GO:0005737">
    <property type="term" value="C:cytoplasm"/>
    <property type="evidence" value="ECO:0007669"/>
    <property type="project" value="UniProtKB-SubCell"/>
</dbReference>
<feature type="binding site" evidence="15">
    <location>
        <position position="269"/>
    </location>
    <ligand>
        <name>L-histidine</name>
        <dbReference type="ChEBI" id="CHEBI:57595"/>
    </ligand>
</feature>
<evidence type="ECO:0000256" key="3">
    <source>
        <dbReference type="ARBA" id="ARBA00005539"/>
    </source>
</evidence>
<evidence type="ECO:0000256" key="8">
    <source>
        <dbReference type="ARBA" id="ARBA00022598"/>
    </source>
</evidence>
<keyword evidence="10" id="KW-0648">Protein biosynthesis</keyword>
<dbReference type="SUPFAM" id="SSF52954">
    <property type="entry name" value="Class II aaRS ABD-related"/>
    <property type="match status" value="1"/>
</dbReference>
<evidence type="ECO:0000313" key="17">
    <source>
        <dbReference type="EMBL" id="ETW96119.1"/>
    </source>
</evidence>
<dbReference type="InterPro" id="IPR004517">
    <property type="entry name" value="HisZ"/>
</dbReference>
<reference evidence="17 18" key="1">
    <citation type="journal article" date="2014" name="Nature">
        <title>An environmental bacterial taxon with a large and distinct metabolic repertoire.</title>
        <authorList>
            <person name="Wilson M.C."/>
            <person name="Mori T."/>
            <person name="Ruckert C."/>
            <person name="Uria A.R."/>
            <person name="Helf M.J."/>
            <person name="Takada K."/>
            <person name="Gernert C."/>
            <person name="Steffens U.A."/>
            <person name="Heycke N."/>
            <person name="Schmitt S."/>
            <person name="Rinke C."/>
            <person name="Helfrich E.J."/>
            <person name="Brachmann A.O."/>
            <person name="Gurgui C."/>
            <person name="Wakimoto T."/>
            <person name="Kracht M."/>
            <person name="Crusemann M."/>
            <person name="Hentschel U."/>
            <person name="Abe I."/>
            <person name="Matsunaga S."/>
            <person name="Kalinowski J."/>
            <person name="Takeyama H."/>
            <person name="Piel J."/>
        </authorList>
    </citation>
    <scope>NUCLEOTIDE SEQUENCE [LARGE SCALE GENOMIC DNA]</scope>
    <source>
        <strain evidence="18">TSY1</strain>
    </source>
</reference>
<comment type="caution">
    <text evidence="17">The sequence shown here is derived from an EMBL/GenBank/DDBJ whole genome shotgun (WGS) entry which is preliminary data.</text>
</comment>
<comment type="function">
    <text evidence="12 14">Required for the first step of histidine biosynthesis. May allow the feedback regulation of ATP phosphoribosyltransferase activity by histidine.</text>
</comment>
<evidence type="ECO:0000256" key="11">
    <source>
        <dbReference type="ARBA" id="ARBA00023146"/>
    </source>
</evidence>
<evidence type="ECO:0000313" key="18">
    <source>
        <dbReference type="Proteomes" id="UP000019141"/>
    </source>
</evidence>